<keyword evidence="1" id="KW-0472">Membrane</keyword>
<dbReference type="Proteomes" id="UP000054988">
    <property type="component" value="Unassembled WGS sequence"/>
</dbReference>
<reference evidence="2 3" key="1">
    <citation type="submission" date="2015-12" db="EMBL/GenBank/DDBJ databases">
        <title>Draft genome sequence of Moniliophthora roreri, the causal agent of frosty pod rot of cacao.</title>
        <authorList>
            <person name="Aime M.C."/>
            <person name="Diaz-Valderrama J.R."/>
            <person name="Kijpornyongpan T."/>
            <person name="Phillips-Mora W."/>
        </authorList>
    </citation>
    <scope>NUCLEOTIDE SEQUENCE [LARGE SCALE GENOMIC DNA]</scope>
    <source>
        <strain evidence="2 3">MCA 2952</strain>
    </source>
</reference>
<organism evidence="2 3">
    <name type="scientific">Moniliophthora roreri</name>
    <name type="common">Frosty pod rot fungus</name>
    <name type="synonym">Monilia roreri</name>
    <dbReference type="NCBI Taxonomy" id="221103"/>
    <lineage>
        <taxon>Eukaryota</taxon>
        <taxon>Fungi</taxon>
        <taxon>Dikarya</taxon>
        <taxon>Basidiomycota</taxon>
        <taxon>Agaricomycotina</taxon>
        <taxon>Agaricomycetes</taxon>
        <taxon>Agaricomycetidae</taxon>
        <taxon>Agaricales</taxon>
        <taxon>Marasmiineae</taxon>
        <taxon>Marasmiaceae</taxon>
        <taxon>Moniliophthora</taxon>
    </lineage>
</organism>
<keyword evidence="1" id="KW-1133">Transmembrane helix</keyword>
<sequence length="88" mass="9995">MFLIDPLNLNWVPFHLSLSKLYAITIISLLNNLNNRSMRTESEEHRMVDTSESGSQVVARRYPVEGITVSTSAVVLSDNVIDSRKFTR</sequence>
<evidence type="ECO:0000313" key="2">
    <source>
        <dbReference type="EMBL" id="KTB33872.1"/>
    </source>
</evidence>
<proteinExistence type="predicted"/>
<feature type="transmembrane region" description="Helical" evidence="1">
    <location>
        <begin position="12"/>
        <end position="30"/>
    </location>
</feature>
<name>A0A0W0FC08_MONRR</name>
<evidence type="ECO:0000256" key="1">
    <source>
        <dbReference type="SAM" id="Phobius"/>
    </source>
</evidence>
<gene>
    <name evidence="2" type="ORF">WG66_13567</name>
</gene>
<comment type="caution">
    <text evidence="2">The sequence shown here is derived from an EMBL/GenBank/DDBJ whole genome shotgun (WGS) entry which is preliminary data.</text>
</comment>
<dbReference type="AlphaFoldDB" id="A0A0W0FC08"/>
<evidence type="ECO:0000313" key="3">
    <source>
        <dbReference type="Proteomes" id="UP000054988"/>
    </source>
</evidence>
<accession>A0A0W0FC08</accession>
<dbReference type="EMBL" id="LATX01002129">
    <property type="protein sequence ID" value="KTB33872.1"/>
    <property type="molecule type" value="Genomic_DNA"/>
</dbReference>
<protein>
    <submittedName>
        <fullName evidence="2">Uncharacterized protein</fullName>
    </submittedName>
</protein>
<keyword evidence="1" id="KW-0812">Transmembrane</keyword>